<dbReference type="Proteomes" id="UP001298753">
    <property type="component" value="Unassembled WGS sequence"/>
</dbReference>
<dbReference type="RefSeq" id="WP_110435266.1">
    <property type="nucleotide sequence ID" value="NZ_DBEZDI010000065.1"/>
</dbReference>
<comment type="caution">
    <text evidence="1">The sequence shown here is derived from an EMBL/GenBank/DDBJ whole genome shotgun (WGS) entry which is preliminary data.</text>
</comment>
<accession>A0AAW4W2U4</accession>
<dbReference type="EMBL" id="JAJEPX010000027">
    <property type="protein sequence ID" value="MCC2177287.1"/>
    <property type="molecule type" value="Genomic_DNA"/>
</dbReference>
<dbReference type="AlphaFoldDB" id="A0AAW4W2U4"/>
<dbReference type="Pfam" id="PF12669">
    <property type="entry name" value="FeoB_associated"/>
    <property type="match status" value="1"/>
</dbReference>
<dbReference type="GeneID" id="98660016"/>
<keyword evidence="2" id="KW-1185">Reference proteome</keyword>
<evidence type="ECO:0000313" key="1">
    <source>
        <dbReference type="EMBL" id="MCC2177287.1"/>
    </source>
</evidence>
<organism evidence="1 2">
    <name type="scientific">Agathobaculum butyriciproducens</name>
    <dbReference type="NCBI Taxonomy" id="1628085"/>
    <lineage>
        <taxon>Bacteria</taxon>
        <taxon>Bacillati</taxon>
        <taxon>Bacillota</taxon>
        <taxon>Clostridia</taxon>
        <taxon>Eubacteriales</taxon>
        <taxon>Butyricicoccaceae</taxon>
        <taxon>Agathobaculum</taxon>
    </lineage>
</organism>
<reference evidence="1 2" key="1">
    <citation type="submission" date="2021-10" db="EMBL/GenBank/DDBJ databases">
        <title>Anaerobic single-cell dispensing facilitates the cultivation of human gut bacteria.</title>
        <authorList>
            <person name="Afrizal A."/>
        </authorList>
    </citation>
    <scope>NUCLEOTIDE SEQUENCE [LARGE SCALE GENOMIC DNA]</scope>
    <source>
        <strain evidence="1 2">CLA-AA-H270</strain>
    </source>
</reference>
<sequence length="47" mass="5005">MNLPTVLILALIGIALFAALRSMKKHPSGCSGHCSGCPVQCKSEKHR</sequence>
<evidence type="ECO:0000313" key="2">
    <source>
        <dbReference type="Proteomes" id="UP001298753"/>
    </source>
</evidence>
<name>A0AAW4W2U4_9FIRM</name>
<gene>
    <name evidence="1" type="ORF">LKD22_09155</name>
</gene>
<proteinExistence type="predicted"/>
<protein>
    <submittedName>
        <fullName evidence="1">FeoB-associated Cys-rich membrane protein</fullName>
    </submittedName>
</protein>